<protein>
    <submittedName>
        <fullName evidence="1">Uncharacterized protein</fullName>
    </submittedName>
</protein>
<organism evidence="1 2">
    <name type="scientific">Trichuris suis</name>
    <name type="common">pig whipworm</name>
    <dbReference type="NCBI Taxonomy" id="68888"/>
    <lineage>
        <taxon>Eukaryota</taxon>
        <taxon>Metazoa</taxon>
        <taxon>Ecdysozoa</taxon>
        <taxon>Nematoda</taxon>
        <taxon>Enoplea</taxon>
        <taxon>Dorylaimia</taxon>
        <taxon>Trichinellida</taxon>
        <taxon>Trichuridae</taxon>
        <taxon>Trichuris</taxon>
    </lineage>
</organism>
<gene>
    <name evidence="1" type="ORF">M513_03891</name>
</gene>
<reference evidence="1 2" key="1">
    <citation type="journal article" date="2014" name="Nat. Genet.">
        <title>Genome and transcriptome of the porcine whipworm Trichuris suis.</title>
        <authorList>
            <person name="Jex A.R."/>
            <person name="Nejsum P."/>
            <person name="Schwarz E.M."/>
            <person name="Hu L."/>
            <person name="Young N.D."/>
            <person name="Hall R.S."/>
            <person name="Korhonen P.K."/>
            <person name="Liao S."/>
            <person name="Thamsborg S."/>
            <person name="Xia J."/>
            <person name="Xu P."/>
            <person name="Wang S."/>
            <person name="Scheerlinck J.P."/>
            <person name="Hofmann A."/>
            <person name="Sternberg P.W."/>
            <person name="Wang J."/>
            <person name="Gasser R.B."/>
        </authorList>
    </citation>
    <scope>NUCLEOTIDE SEQUENCE [LARGE SCALE GENOMIC DNA]</scope>
    <source>
        <strain evidence="1">DCEP-RM93M</strain>
    </source>
</reference>
<evidence type="ECO:0000313" key="2">
    <source>
        <dbReference type="Proteomes" id="UP000030764"/>
    </source>
</evidence>
<dbReference type="EMBL" id="KL363201">
    <property type="protein sequence ID" value="KFD55250.1"/>
    <property type="molecule type" value="Genomic_DNA"/>
</dbReference>
<accession>A0A085MDF4</accession>
<proteinExistence type="predicted"/>
<name>A0A085MDF4_9BILA</name>
<evidence type="ECO:0000313" key="1">
    <source>
        <dbReference type="EMBL" id="KFD55250.1"/>
    </source>
</evidence>
<keyword evidence="2" id="KW-1185">Reference proteome</keyword>
<sequence length="81" mass="9323">MYEMDSSKEIHADDVFSQKTFIKKQRKTICDSIASGASSLHVLLLTAFRPRTYLLSSGSPFLQFKLYKRRVPCFAPDKGYR</sequence>
<dbReference type="Proteomes" id="UP000030764">
    <property type="component" value="Unassembled WGS sequence"/>
</dbReference>
<dbReference type="AlphaFoldDB" id="A0A085MDF4"/>